<feature type="region of interest" description="Disordered" evidence="3">
    <location>
        <begin position="469"/>
        <end position="505"/>
    </location>
</feature>
<accession>A0ABM1MY24</accession>
<evidence type="ECO:0000256" key="1">
    <source>
        <dbReference type="ARBA" id="ARBA00004496"/>
    </source>
</evidence>
<dbReference type="Pfam" id="PF10477">
    <property type="entry name" value="EIF4E-T"/>
    <property type="match status" value="1"/>
</dbReference>
<feature type="region of interest" description="Disordered" evidence="3">
    <location>
        <begin position="350"/>
        <end position="389"/>
    </location>
</feature>
<evidence type="ECO:0000313" key="5">
    <source>
        <dbReference type="RefSeq" id="XP_017779474.1"/>
    </source>
</evidence>
<feature type="region of interest" description="Disordered" evidence="3">
    <location>
        <begin position="803"/>
        <end position="876"/>
    </location>
</feature>
<dbReference type="Proteomes" id="UP000695000">
    <property type="component" value="Unplaced"/>
</dbReference>
<feature type="compositionally biased region" description="Basic and acidic residues" evidence="3">
    <location>
        <begin position="235"/>
        <end position="263"/>
    </location>
</feature>
<comment type="subcellular location">
    <subcellularLocation>
        <location evidence="1">Cytoplasm</location>
    </subcellularLocation>
</comment>
<feature type="compositionally biased region" description="Basic and acidic residues" evidence="3">
    <location>
        <begin position="838"/>
        <end position="853"/>
    </location>
</feature>
<feature type="compositionally biased region" description="Basic and acidic residues" evidence="3">
    <location>
        <begin position="194"/>
        <end position="203"/>
    </location>
</feature>
<dbReference type="InterPro" id="IPR018862">
    <property type="entry name" value="eIF4E-T"/>
</dbReference>
<name>A0ABM1MY24_NICVS</name>
<gene>
    <name evidence="5" type="primary">LOC108564826</name>
</gene>
<evidence type="ECO:0000313" key="4">
    <source>
        <dbReference type="Proteomes" id="UP000695000"/>
    </source>
</evidence>
<keyword evidence="4" id="KW-1185">Reference proteome</keyword>
<sequence>MAKTKASKKAKLRPLIINTNDVTNAVPISANSGKHITWRDDDYEDGTTCSEQEYTDPAIIAVGGGMSVVTPAVSEYRYSKEDLIRIRSYPSSQRRPKFLNSAFYDANGIWDPARWHYNVKTLAAGNLTDGNDGQIENGDPTKRKPGDPRERLRKEQDGIVLSPQRRSFNSGCFVPVRDPVRPNNRPHSPLGKPEAPHLSHRDIYTAPSSRRIGSGRILPWDYQEKADAPDNENYGPRRERRDTDERYDRRSFGRDFDLKDNNKRGGGGVNNGRYNNRRISSESREEEPEWFSSGPISQNDTIELRGFDESEKINGKKKNVTQKKKKNDLHNNGNSIDKIDEVVVTKNAEKVTPSPTPQDGGGVHQQSAKEKESAVGAARVSPPKEQNDSSFNFEDILKCENLTEFPGLLSNGVESGDAAGSRFSRWFNRSDNSPSNKVSAENRCPSLPEASNDHHQIIKNLLGEQFNEPSVAIPQPGDSESYFAPISPAASSVPVQQQQQQQQQKSLNLMEMLQRGNKIQEGNNMTQPIQQPMKEIPGKILSLEELEAGMRQQGSNVKHQPKAEEDVKAFKRLVNSLNQKPPMSIMEMLSQSQQQDEARMASHRMNNYQMTDIQYKLQHVHNQVQQQQQQQQQQKQAQMEMLTKLMNAGFATTNARASPLPEMGINQSKELLNRPEAQAILQGLKRGDITPQHLNQQLANPAMQPRHRELVYTILKMYQVTGAMQQPQPVSPVNPPHHSIYQQQLRVSPLPPNAYCVSPVLATSPNTLTVPAMHQRIPSPRELQLHTQNIMQRALIKKKLEEQEENYRKKQQQRGNSPAKTASPTRLAFTPTSVLRKMTADKDDSSKEAKGDSKIPQGRPLIGMRPQQSNIQAQQQQVNWNNQFAQQMKQPGRPIVKANNNYQANQQEQFFLQQQQQQQRLQQQLQQQRKNQQTFGQSFVNQNQPYQQQHQQLSQQQLRAQHQNVRTPQHQTPFGQQQTTPWPQQMMQGQQGYDNRAVGRPSGIEGGDLSPTSNQLARWFSPDLLESARKGKLPRIPASALPQHTLSLEEVERQTTPVGHN</sequence>
<feature type="compositionally biased region" description="Basic residues" evidence="3">
    <location>
        <begin position="315"/>
        <end position="327"/>
    </location>
</feature>
<feature type="region of interest" description="Disordered" evidence="3">
    <location>
        <begin position="944"/>
        <end position="1012"/>
    </location>
</feature>
<dbReference type="RefSeq" id="XP_017779474.1">
    <property type="nucleotide sequence ID" value="XM_017923985.1"/>
</dbReference>
<dbReference type="PANTHER" id="PTHR12269">
    <property type="entry name" value="EUKARYOTIC TRANSLATION INITIATION FACTOR 4E TRANSPORTER"/>
    <property type="match status" value="1"/>
</dbReference>
<feature type="compositionally biased region" description="Basic and acidic residues" evidence="3">
    <location>
        <begin position="139"/>
        <end position="157"/>
    </location>
</feature>
<feature type="compositionally biased region" description="Low complexity" evidence="3">
    <location>
        <begin position="867"/>
        <end position="876"/>
    </location>
</feature>
<feature type="compositionally biased region" description="Polar residues" evidence="3">
    <location>
        <begin position="813"/>
        <end position="824"/>
    </location>
</feature>
<evidence type="ECO:0000256" key="3">
    <source>
        <dbReference type="SAM" id="MobiDB-lite"/>
    </source>
</evidence>
<feature type="region of interest" description="Disordered" evidence="3">
    <location>
        <begin position="126"/>
        <end position="158"/>
    </location>
</feature>
<dbReference type="GeneID" id="108564826"/>
<dbReference type="PANTHER" id="PTHR12269:SF1">
    <property type="entry name" value="EUKARYOTIC TRANSLATION INITIATION FACTOR 4E TRANSPORTER"/>
    <property type="match status" value="1"/>
</dbReference>
<proteinExistence type="predicted"/>
<feature type="compositionally biased region" description="Basic and acidic residues" evidence="3">
    <location>
        <begin position="302"/>
        <end position="314"/>
    </location>
</feature>
<evidence type="ECO:0000256" key="2">
    <source>
        <dbReference type="ARBA" id="ARBA00022490"/>
    </source>
</evidence>
<feature type="compositionally biased region" description="Low complexity" evidence="3">
    <location>
        <begin position="174"/>
        <end position="186"/>
    </location>
</feature>
<reference evidence="5" key="1">
    <citation type="submission" date="2025-08" db="UniProtKB">
        <authorList>
            <consortium name="RefSeq"/>
        </authorList>
    </citation>
    <scope>IDENTIFICATION</scope>
    <source>
        <tissue evidence="5">Whole Larva</tissue>
    </source>
</reference>
<feature type="region of interest" description="Disordered" evidence="3">
    <location>
        <begin position="170"/>
        <end position="334"/>
    </location>
</feature>
<keyword evidence="2" id="KW-0963">Cytoplasm</keyword>
<organism evidence="4 5">
    <name type="scientific">Nicrophorus vespilloides</name>
    <name type="common">Boreal carrion beetle</name>
    <dbReference type="NCBI Taxonomy" id="110193"/>
    <lineage>
        <taxon>Eukaryota</taxon>
        <taxon>Metazoa</taxon>
        <taxon>Ecdysozoa</taxon>
        <taxon>Arthropoda</taxon>
        <taxon>Hexapoda</taxon>
        <taxon>Insecta</taxon>
        <taxon>Pterygota</taxon>
        <taxon>Neoptera</taxon>
        <taxon>Endopterygota</taxon>
        <taxon>Coleoptera</taxon>
        <taxon>Polyphaga</taxon>
        <taxon>Staphyliniformia</taxon>
        <taxon>Silphidae</taxon>
        <taxon>Nicrophorinae</taxon>
        <taxon>Nicrophorus</taxon>
    </lineage>
</organism>
<feature type="compositionally biased region" description="Low complexity" evidence="3">
    <location>
        <begin position="944"/>
        <end position="992"/>
    </location>
</feature>
<protein>
    <submittedName>
        <fullName evidence="5">Eukaryotic translation initiation factor 4E transporter-like isoform X1</fullName>
    </submittedName>
</protein>